<proteinExistence type="predicted"/>
<keyword evidence="2" id="KW-1185">Reference proteome</keyword>
<comment type="caution">
    <text evidence="1">The sequence shown here is derived from an EMBL/GenBank/DDBJ whole genome shotgun (WGS) entry which is preliminary data.</text>
</comment>
<accession>A0A6G0Z932</accession>
<evidence type="ECO:0000313" key="1">
    <source>
        <dbReference type="EMBL" id="KAF0767251.1"/>
    </source>
</evidence>
<protein>
    <submittedName>
        <fullName evidence="1">Craniofacial development protein 2-like</fullName>
    </submittedName>
</protein>
<dbReference type="EMBL" id="VUJU01001013">
    <property type="protein sequence ID" value="KAF0767251.1"/>
    <property type="molecule type" value="Genomic_DNA"/>
</dbReference>
<organism evidence="1 2">
    <name type="scientific">Aphis craccivora</name>
    <name type="common">Cowpea aphid</name>
    <dbReference type="NCBI Taxonomy" id="307492"/>
    <lineage>
        <taxon>Eukaryota</taxon>
        <taxon>Metazoa</taxon>
        <taxon>Ecdysozoa</taxon>
        <taxon>Arthropoda</taxon>
        <taxon>Hexapoda</taxon>
        <taxon>Insecta</taxon>
        <taxon>Pterygota</taxon>
        <taxon>Neoptera</taxon>
        <taxon>Paraneoptera</taxon>
        <taxon>Hemiptera</taxon>
        <taxon>Sternorrhyncha</taxon>
        <taxon>Aphidomorpha</taxon>
        <taxon>Aphidoidea</taxon>
        <taxon>Aphididae</taxon>
        <taxon>Aphidini</taxon>
        <taxon>Aphis</taxon>
        <taxon>Aphis</taxon>
    </lineage>
</organism>
<name>A0A6G0Z932_APHCR</name>
<dbReference type="AlphaFoldDB" id="A0A6G0Z932"/>
<dbReference type="Proteomes" id="UP000478052">
    <property type="component" value="Unassembled WGS sequence"/>
</dbReference>
<gene>
    <name evidence="1" type="ORF">FWK35_00009097</name>
</gene>
<sequence length="104" mass="11533">MNISIIGISEMGWPDSGNINIENHKVFYSGSTTGIHKHGLLNTPVDVNIIQVYVPMADKEENEVEEFCINEVINKLKKQDLTIGMGDLQCKTGSREDIGERGTI</sequence>
<dbReference type="OrthoDB" id="8055217at2759"/>
<reference evidence="1 2" key="1">
    <citation type="submission" date="2019-08" db="EMBL/GenBank/DDBJ databases">
        <title>Whole genome of Aphis craccivora.</title>
        <authorList>
            <person name="Voronova N.V."/>
            <person name="Shulinski R.S."/>
            <person name="Bandarenka Y.V."/>
            <person name="Zhorov D.G."/>
            <person name="Warner D."/>
        </authorList>
    </citation>
    <scope>NUCLEOTIDE SEQUENCE [LARGE SCALE GENOMIC DNA]</scope>
    <source>
        <strain evidence="1">180601</strain>
        <tissue evidence="1">Whole Body</tissue>
    </source>
</reference>
<evidence type="ECO:0000313" key="2">
    <source>
        <dbReference type="Proteomes" id="UP000478052"/>
    </source>
</evidence>